<evidence type="ECO:0000313" key="2">
    <source>
        <dbReference type="EMBL" id="KKU88427.1"/>
    </source>
</evidence>
<proteinExistence type="predicted"/>
<keyword evidence="1" id="KW-1133">Transmembrane helix</keyword>
<evidence type="ECO:0000256" key="1">
    <source>
        <dbReference type="SAM" id="Phobius"/>
    </source>
</evidence>
<keyword evidence="1" id="KW-0472">Membrane</keyword>
<feature type="transmembrane region" description="Helical" evidence="1">
    <location>
        <begin position="12"/>
        <end position="31"/>
    </location>
</feature>
<keyword evidence="1" id="KW-0812">Transmembrane</keyword>
<accession>A0A0G1U2X7</accession>
<dbReference type="AlphaFoldDB" id="A0A0G1U2X7"/>
<dbReference type="Proteomes" id="UP000034739">
    <property type="component" value="Unassembled WGS sequence"/>
</dbReference>
<name>A0A0G1U2X7_9BACT</name>
<evidence type="ECO:0000313" key="3">
    <source>
        <dbReference type="Proteomes" id="UP000034739"/>
    </source>
</evidence>
<gene>
    <name evidence="2" type="ORF">UY16_C0007G0008</name>
</gene>
<sequence>MSKNSEKIIEKCFLWILFILMVAGVVLKLTGNLNTNKCGEYECYDPTGMGGL</sequence>
<protein>
    <submittedName>
        <fullName evidence="2">Uncharacterized protein</fullName>
    </submittedName>
</protein>
<organism evidence="2 3">
    <name type="scientific">Candidatus Gottesmanbacteria bacterium GW2011_GWA2_47_9</name>
    <dbReference type="NCBI Taxonomy" id="1618445"/>
    <lineage>
        <taxon>Bacteria</taxon>
        <taxon>Candidatus Gottesmaniibacteriota</taxon>
    </lineage>
</organism>
<dbReference type="EMBL" id="LCOY01000007">
    <property type="protein sequence ID" value="KKU88427.1"/>
    <property type="molecule type" value="Genomic_DNA"/>
</dbReference>
<comment type="caution">
    <text evidence="2">The sequence shown here is derived from an EMBL/GenBank/DDBJ whole genome shotgun (WGS) entry which is preliminary data.</text>
</comment>
<reference evidence="2 3" key="1">
    <citation type="journal article" date="2015" name="Nature">
        <title>rRNA introns, odd ribosomes, and small enigmatic genomes across a large radiation of phyla.</title>
        <authorList>
            <person name="Brown C.T."/>
            <person name="Hug L.A."/>
            <person name="Thomas B.C."/>
            <person name="Sharon I."/>
            <person name="Castelle C.J."/>
            <person name="Singh A."/>
            <person name="Wilkins M.J."/>
            <person name="Williams K.H."/>
            <person name="Banfield J.F."/>
        </authorList>
    </citation>
    <scope>NUCLEOTIDE SEQUENCE [LARGE SCALE GENOMIC DNA]</scope>
</reference>